<dbReference type="PANTHER" id="PTHR43821">
    <property type="entry name" value="NAD(P)H NITROREDUCTASE YDJA-RELATED"/>
    <property type="match status" value="1"/>
</dbReference>
<name>A0AA44F0P2_AGRTU</name>
<dbReference type="Pfam" id="PF00881">
    <property type="entry name" value="Nitroreductase"/>
    <property type="match status" value="1"/>
</dbReference>
<keyword evidence="2 7" id="KW-0285">Flavoprotein</keyword>
<dbReference type="PANTHER" id="PTHR43821:SF1">
    <property type="entry name" value="NAD(P)H NITROREDUCTASE YDJA-RELATED"/>
    <property type="match status" value="1"/>
</dbReference>
<dbReference type="CDD" id="cd02135">
    <property type="entry name" value="YdjA-like"/>
    <property type="match status" value="1"/>
</dbReference>
<dbReference type="InterPro" id="IPR000415">
    <property type="entry name" value="Nitroreductase-like"/>
</dbReference>
<dbReference type="RefSeq" id="WP_081308819.1">
    <property type="nucleotide sequence ID" value="NZ_CP123840.1"/>
</dbReference>
<dbReference type="GO" id="GO:0016491">
    <property type="term" value="F:oxidoreductase activity"/>
    <property type="evidence" value="ECO:0007669"/>
    <property type="project" value="UniProtKB-UniRule"/>
</dbReference>
<evidence type="ECO:0000259" key="10">
    <source>
        <dbReference type="Pfam" id="PF00881"/>
    </source>
</evidence>
<dbReference type="InterPro" id="IPR052530">
    <property type="entry name" value="NAD(P)H_nitroreductase"/>
</dbReference>
<dbReference type="PIRSF" id="PIRSF000232">
    <property type="entry name" value="YdjA"/>
    <property type="match status" value="1"/>
</dbReference>
<keyword evidence="4 7" id="KW-0521">NADP</keyword>
<dbReference type="Proteomes" id="UP000702952">
    <property type="component" value="Unassembled WGS sequence"/>
</dbReference>
<sequence>MEFSTETQNWPSELSKAGMADRRSVPPALLRAPAPSDEKLTEILMLASRVPDHGNLVPWRFILVRDHQTHDLLEEFLCAHAVEEQDEGAKSAMTSRLRAWLIGPPATVFLVWCPDQTAAFPELDQLLCAGAVATTFLHAVHAEGFGSIWLTGWPCSSERVRQIMGLEPHERLIGLFPLGTPTRRPAERARPNASNLLSEWRS</sequence>
<feature type="region of interest" description="Disordered" evidence="9">
    <location>
        <begin position="1"/>
        <end position="22"/>
    </location>
</feature>
<evidence type="ECO:0000313" key="12">
    <source>
        <dbReference type="Proteomes" id="UP000702952"/>
    </source>
</evidence>
<comment type="similarity">
    <text evidence="1 7">Belongs to the nitroreductase family.</text>
</comment>
<reference evidence="11" key="1">
    <citation type="journal article" date="2020" name="Science">
        <title>Unexpected conservation and global transmission of agrobacterial virulence plasmids.</title>
        <authorList>
            <person name="Weisberg A.J."/>
            <person name="Davis E.W. 2nd"/>
            <person name="Tabima J."/>
            <person name="Belcher M.S."/>
            <person name="Miller M."/>
            <person name="Kuo C.H."/>
            <person name="Loper J.E."/>
            <person name="Grunwald N.J."/>
            <person name="Putnam M.L."/>
            <person name="Chang J.H."/>
        </authorList>
    </citation>
    <scope>NUCLEOTIDE SEQUENCE</scope>
    <source>
        <strain evidence="11">17-1853-1a</strain>
    </source>
</reference>
<evidence type="ECO:0000256" key="3">
    <source>
        <dbReference type="ARBA" id="ARBA00022643"/>
    </source>
</evidence>
<feature type="binding site" description="in other chain" evidence="8">
    <location>
        <begin position="149"/>
        <end position="151"/>
    </location>
    <ligand>
        <name>FMN</name>
        <dbReference type="ChEBI" id="CHEBI:58210"/>
        <note>ligand shared between dimeric partners</note>
    </ligand>
</feature>
<evidence type="ECO:0000256" key="6">
    <source>
        <dbReference type="ARBA" id="ARBA00023027"/>
    </source>
</evidence>
<dbReference type="EC" id="1.-.-.-" evidence="7"/>
<dbReference type="EMBL" id="JAAMAY010000001">
    <property type="protein sequence ID" value="NTC26601.1"/>
    <property type="molecule type" value="Genomic_DNA"/>
</dbReference>
<dbReference type="Gene3D" id="3.40.109.10">
    <property type="entry name" value="NADH Oxidase"/>
    <property type="match status" value="1"/>
</dbReference>
<dbReference type="SUPFAM" id="SSF55469">
    <property type="entry name" value="FMN-dependent nitroreductase-like"/>
    <property type="match status" value="1"/>
</dbReference>
<evidence type="ECO:0000256" key="7">
    <source>
        <dbReference type="PIRNR" id="PIRNR000232"/>
    </source>
</evidence>
<feature type="binding site" evidence="8">
    <location>
        <position position="49"/>
    </location>
    <ligand>
        <name>FMN</name>
        <dbReference type="ChEBI" id="CHEBI:58210"/>
        <note>ligand shared between dimeric partners</note>
    </ligand>
</feature>
<feature type="domain" description="Nitroreductase" evidence="10">
    <location>
        <begin position="20"/>
        <end position="179"/>
    </location>
</feature>
<keyword evidence="6 7" id="KW-0520">NAD</keyword>
<evidence type="ECO:0000256" key="9">
    <source>
        <dbReference type="SAM" id="MobiDB-lite"/>
    </source>
</evidence>
<comment type="cofactor">
    <cofactor evidence="8">
        <name>FMN</name>
        <dbReference type="ChEBI" id="CHEBI:58210"/>
    </cofactor>
    <text evidence="8">Binds 1 FMN per subunit.</text>
</comment>
<dbReference type="InterPro" id="IPR029479">
    <property type="entry name" value="Nitroreductase"/>
</dbReference>
<comment type="caution">
    <text evidence="11">The sequence shown here is derived from an EMBL/GenBank/DDBJ whole genome shotgun (WGS) entry which is preliminary data.</text>
</comment>
<evidence type="ECO:0000256" key="2">
    <source>
        <dbReference type="ARBA" id="ARBA00022630"/>
    </source>
</evidence>
<evidence type="ECO:0000256" key="1">
    <source>
        <dbReference type="ARBA" id="ARBA00007118"/>
    </source>
</evidence>
<keyword evidence="3 7" id="KW-0288">FMN</keyword>
<dbReference type="InterPro" id="IPR026021">
    <property type="entry name" value="YdjA-like"/>
</dbReference>
<feature type="binding site" description="in other chain" evidence="8">
    <location>
        <begin position="22"/>
        <end position="24"/>
    </location>
    <ligand>
        <name>FMN</name>
        <dbReference type="ChEBI" id="CHEBI:58210"/>
        <note>ligand shared between dimeric partners</note>
    </ligand>
</feature>
<feature type="binding site" evidence="8">
    <location>
        <position position="53"/>
    </location>
    <ligand>
        <name>FMN</name>
        <dbReference type="ChEBI" id="CHEBI:58210"/>
        <note>ligand shared between dimeric partners</note>
    </ligand>
</feature>
<accession>A0AA44F0P2</accession>
<protein>
    <recommendedName>
        <fullName evidence="7">Putative NAD(P)H nitroreductase</fullName>
        <ecNumber evidence="7">1.-.-.-</ecNumber>
    </recommendedName>
</protein>
<gene>
    <name evidence="11" type="ORF">G6M46_00325</name>
</gene>
<feature type="compositionally biased region" description="Polar residues" evidence="9">
    <location>
        <begin position="1"/>
        <end position="12"/>
    </location>
</feature>
<evidence type="ECO:0000256" key="5">
    <source>
        <dbReference type="ARBA" id="ARBA00023002"/>
    </source>
</evidence>
<dbReference type="AlphaFoldDB" id="A0AA44F0P2"/>
<proteinExistence type="inferred from homology"/>
<keyword evidence="5 7" id="KW-0560">Oxidoreductase</keyword>
<evidence type="ECO:0000256" key="8">
    <source>
        <dbReference type="PIRSR" id="PIRSR000232-1"/>
    </source>
</evidence>
<organism evidence="11 12">
    <name type="scientific">Agrobacterium tumefaciens</name>
    <dbReference type="NCBI Taxonomy" id="358"/>
    <lineage>
        <taxon>Bacteria</taxon>
        <taxon>Pseudomonadati</taxon>
        <taxon>Pseudomonadota</taxon>
        <taxon>Alphaproteobacteria</taxon>
        <taxon>Hyphomicrobiales</taxon>
        <taxon>Rhizobiaceae</taxon>
        <taxon>Rhizobium/Agrobacterium group</taxon>
        <taxon>Agrobacterium</taxon>
        <taxon>Agrobacterium tumefaciens complex</taxon>
    </lineage>
</organism>
<evidence type="ECO:0000256" key="4">
    <source>
        <dbReference type="ARBA" id="ARBA00022857"/>
    </source>
</evidence>
<evidence type="ECO:0000313" key="11">
    <source>
        <dbReference type="EMBL" id="NTC26601.1"/>
    </source>
</evidence>